<keyword evidence="3" id="KW-0106">Calcium</keyword>
<keyword evidence="9" id="KW-1185">Reference proteome</keyword>
<dbReference type="Proteomes" id="UP000245839">
    <property type="component" value="Unassembled WGS sequence"/>
</dbReference>
<feature type="domain" description="Calx-beta" evidence="6">
    <location>
        <begin position="204"/>
        <end position="303"/>
    </location>
</feature>
<keyword evidence="2" id="KW-0677">Repeat</keyword>
<reference evidence="8 10" key="1">
    <citation type="submission" date="2016-10" db="EMBL/GenBank/DDBJ databases">
        <authorList>
            <person name="Cai Z."/>
        </authorList>
    </citation>
    <scope>NUCLEOTIDE SEQUENCE [LARGE SCALE GENOMIC DNA]</scope>
    <source>
        <strain evidence="8 10">DSM 25227</strain>
    </source>
</reference>
<keyword evidence="4" id="KW-0813">Transport</keyword>
<dbReference type="EMBL" id="UETC01000017">
    <property type="protein sequence ID" value="SSA51220.1"/>
    <property type="molecule type" value="Genomic_DNA"/>
</dbReference>
<dbReference type="InterPro" id="IPR003644">
    <property type="entry name" value="Calx_beta"/>
</dbReference>
<feature type="region of interest" description="Disordered" evidence="5">
    <location>
        <begin position="564"/>
        <end position="608"/>
    </location>
</feature>
<feature type="domain" description="Calx-beta" evidence="6">
    <location>
        <begin position="344"/>
        <end position="444"/>
    </location>
</feature>
<evidence type="ECO:0000313" key="8">
    <source>
        <dbReference type="EMBL" id="SSA51220.1"/>
    </source>
</evidence>
<accession>A0A2Y9B3Z2</accession>
<dbReference type="GO" id="GO:0016020">
    <property type="term" value="C:membrane"/>
    <property type="evidence" value="ECO:0007669"/>
    <property type="project" value="InterPro"/>
</dbReference>
<dbReference type="GO" id="GO:0030001">
    <property type="term" value="P:metal ion transport"/>
    <property type="evidence" value="ECO:0007669"/>
    <property type="project" value="TreeGrafter"/>
</dbReference>
<dbReference type="InterPro" id="IPR038081">
    <property type="entry name" value="CalX-like_sf"/>
</dbReference>
<dbReference type="PANTHER" id="PTHR11878">
    <property type="entry name" value="SODIUM/CALCIUM EXCHANGER"/>
    <property type="match status" value="1"/>
</dbReference>
<dbReference type="InterPro" id="IPR051171">
    <property type="entry name" value="CaCA"/>
</dbReference>
<dbReference type="Proteomes" id="UP000251571">
    <property type="component" value="Unassembled WGS sequence"/>
</dbReference>
<dbReference type="SMART" id="SM00237">
    <property type="entry name" value="Calx_beta"/>
    <property type="match status" value="3"/>
</dbReference>
<dbReference type="Pfam" id="PF03160">
    <property type="entry name" value="Calx-beta"/>
    <property type="match status" value="3"/>
</dbReference>
<evidence type="ECO:0000259" key="6">
    <source>
        <dbReference type="SMART" id="SM00237"/>
    </source>
</evidence>
<evidence type="ECO:0000313" key="7">
    <source>
        <dbReference type="EMBL" id="PWJ12117.1"/>
    </source>
</evidence>
<name>A0A2Y9B3Z2_9RHOB</name>
<dbReference type="AlphaFoldDB" id="A0A2Y9B3Z2"/>
<evidence type="ECO:0000256" key="2">
    <source>
        <dbReference type="ARBA" id="ARBA00022737"/>
    </source>
</evidence>
<evidence type="ECO:0000256" key="5">
    <source>
        <dbReference type="SAM" id="MobiDB-lite"/>
    </source>
</evidence>
<evidence type="ECO:0000256" key="4">
    <source>
        <dbReference type="ARBA" id="ARBA00023065"/>
    </source>
</evidence>
<dbReference type="GO" id="GO:0007154">
    <property type="term" value="P:cell communication"/>
    <property type="evidence" value="ECO:0007669"/>
    <property type="project" value="InterPro"/>
</dbReference>
<protein>
    <submittedName>
        <fullName evidence="8">Calx-beta domain-containing protein</fullName>
    </submittedName>
</protein>
<dbReference type="Gene3D" id="2.60.40.2030">
    <property type="match status" value="3"/>
</dbReference>
<evidence type="ECO:0000313" key="9">
    <source>
        <dbReference type="Proteomes" id="UP000245839"/>
    </source>
</evidence>
<gene>
    <name evidence="7" type="ORF">BCF38_11751</name>
    <name evidence="8" type="ORF">SAMN05421539_11751</name>
</gene>
<dbReference type="SUPFAM" id="SSF141072">
    <property type="entry name" value="CalX-like"/>
    <property type="match status" value="3"/>
</dbReference>
<evidence type="ECO:0000313" key="10">
    <source>
        <dbReference type="Proteomes" id="UP000251571"/>
    </source>
</evidence>
<reference evidence="7 9" key="2">
    <citation type="submission" date="2018-03" db="EMBL/GenBank/DDBJ databases">
        <title>Genomic Encyclopedia of Archaeal and Bacterial Type Strains, Phase II (KMG-II): from individual species to whole genera.</title>
        <authorList>
            <person name="Goeker M."/>
        </authorList>
    </citation>
    <scope>NUCLEOTIDE SEQUENCE [LARGE SCALE GENOMIC DNA]</scope>
    <source>
        <strain evidence="7 9">DSM 25227</strain>
    </source>
</reference>
<sequence>MILRCDILLEDNETFEIVAYDPRGLDFPQDAAAVVATSTILDDDDGIPDQPSANPGEARLIFEPEPEPGAFPTVTAYDTSYIEGDSSFKRLNVLVTLDRPATASASIDWFTQQGSAANSEGDFDGASGTVNFVAGQRSASLQVLTREDLLPEPDESFEIVFNNPRSLNIVDGAQALSVEVTTVDNDSGRADLSSGIGAAGTPIFGPEQVDQLPTLRVQGTDIIEGDSSFQRVSLLVTLDGPTDTLVTLDYATQDITASAFNGDYDALARSVTIDAGQQSTRPEFILRGDELIEGDEAFQVLLTGISGGRFEGGAPALEATIGIIGDDGGAVSRVAGRTEPATGVEAPVSTAPIVPVIQIHDATMIEGSGSFGTMRFLVTLDRPAPSPVTFNYTTLDGSDSRSEDFDPIARAFTIPAGEQSGVISVTIRGDTLREDDESFDLFVYNAQNANFAGNTIGQVARGTILDNDSGAVRGEAGRGDPAPGVLRPEPDDTFVRVAPVAVSMREFDSGSQTYSVPILLSEPARPDVTLNLAHGVDRVGHRGRGLSGGLGRADDRRGVRCGADRAADLRRHRHRGRRDLRPGDQPGRGRGPARRGHHLANGIAHRGR</sequence>
<keyword evidence="1" id="KW-0732">Signal</keyword>
<evidence type="ECO:0000256" key="3">
    <source>
        <dbReference type="ARBA" id="ARBA00022837"/>
    </source>
</evidence>
<dbReference type="PANTHER" id="PTHR11878:SF65">
    <property type="entry name" value="NA_CA-EXCHANGE PROTEIN, ISOFORM G"/>
    <property type="match status" value="1"/>
</dbReference>
<dbReference type="RefSeq" id="WP_170125522.1">
    <property type="nucleotide sequence ID" value="NZ_QGDJ01000017.1"/>
</dbReference>
<evidence type="ECO:0000256" key="1">
    <source>
        <dbReference type="ARBA" id="ARBA00022729"/>
    </source>
</evidence>
<keyword evidence="4" id="KW-0406">Ion transport</keyword>
<proteinExistence type="predicted"/>
<feature type="domain" description="Calx-beta" evidence="6">
    <location>
        <begin position="58"/>
        <end position="162"/>
    </location>
</feature>
<dbReference type="EMBL" id="QGDJ01000017">
    <property type="protein sequence ID" value="PWJ12117.1"/>
    <property type="molecule type" value="Genomic_DNA"/>
</dbReference>
<organism evidence="8 10">
    <name type="scientific">Jannaschia seohaensis</name>
    <dbReference type="NCBI Taxonomy" id="475081"/>
    <lineage>
        <taxon>Bacteria</taxon>
        <taxon>Pseudomonadati</taxon>
        <taxon>Pseudomonadota</taxon>
        <taxon>Alphaproteobacteria</taxon>
        <taxon>Rhodobacterales</taxon>
        <taxon>Roseobacteraceae</taxon>
        <taxon>Jannaschia</taxon>
    </lineage>
</organism>